<comment type="caution">
    <text evidence="1">The sequence shown here is derived from an EMBL/GenBank/DDBJ whole genome shotgun (WGS) entry which is preliminary data.</text>
</comment>
<proteinExistence type="predicted"/>
<reference evidence="1" key="1">
    <citation type="submission" date="2020-01" db="EMBL/GenBank/DDBJ databases">
        <authorList>
            <person name="Mishra B."/>
        </authorList>
    </citation>
    <scope>NUCLEOTIDE SEQUENCE [LARGE SCALE GENOMIC DNA]</scope>
</reference>
<gene>
    <name evidence="1" type="ORF">MERR_LOCUS8135</name>
</gene>
<evidence type="ECO:0000313" key="1">
    <source>
        <dbReference type="EMBL" id="CAA7020900.1"/>
    </source>
</evidence>
<keyword evidence="2" id="KW-1185">Reference proteome</keyword>
<dbReference type="AlphaFoldDB" id="A0A6D2HXH2"/>
<dbReference type="EMBL" id="CACVBM020000566">
    <property type="protein sequence ID" value="CAA7020900.1"/>
    <property type="molecule type" value="Genomic_DNA"/>
</dbReference>
<dbReference type="Proteomes" id="UP000467841">
    <property type="component" value="Unassembled WGS sequence"/>
</dbReference>
<sequence>MFLSNEDFFGLEFRRNYANASHGATIPMNTSQHRDATCSKSKKLRPQFQTQTVTPKIRLQTKPAARKVRIFRIEGKIYYIRETARRAQGTYKDLTQDRGSRKLMNAGEKTEVDLPTGKENAIPISGQGMSLGSEGFYDFTAINSTRTKQTPLRFI</sequence>
<protein>
    <submittedName>
        <fullName evidence="1">Uncharacterized protein</fullName>
    </submittedName>
</protein>
<organism evidence="1 2">
    <name type="scientific">Microthlaspi erraticum</name>
    <dbReference type="NCBI Taxonomy" id="1685480"/>
    <lineage>
        <taxon>Eukaryota</taxon>
        <taxon>Viridiplantae</taxon>
        <taxon>Streptophyta</taxon>
        <taxon>Embryophyta</taxon>
        <taxon>Tracheophyta</taxon>
        <taxon>Spermatophyta</taxon>
        <taxon>Magnoliopsida</taxon>
        <taxon>eudicotyledons</taxon>
        <taxon>Gunneridae</taxon>
        <taxon>Pentapetalae</taxon>
        <taxon>rosids</taxon>
        <taxon>malvids</taxon>
        <taxon>Brassicales</taxon>
        <taxon>Brassicaceae</taxon>
        <taxon>Coluteocarpeae</taxon>
        <taxon>Microthlaspi</taxon>
    </lineage>
</organism>
<evidence type="ECO:0000313" key="2">
    <source>
        <dbReference type="Proteomes" id="UP000467841"/>
    </source>
</evidence>
<accession>A0A6D2HXH2</accession>
<name>A0A6D2HXH2_9BRAS</name>